<comment type="caution">
    <text evidence="1">The sequence shown here is derived from an EMBL/GenBank/DDBJ whole genome shotgun (WGS) entry which is preliminary data.</text>
</comment>
<dbReference type="Proteomes" id="UP001239111">
    <property type="component" value="Chromosome 1"/>
</dbReference>
<sequence length="123" mass="14327">MDQENGDPGVVGNEQEQLQVHHLAAVPMQELEREIENLNNECVEDQSLPVRNALEELRALEMRFGVQNEYERYVSGGEDVDREPLDERLREMESQILERPLVNLDFEMMEILHHQEAQENSPS</sequence>
<name>A0ACC2PMC1_9HYME</name>
<dbReference type="EMBL" id="CM056741">
    <property type="protein sequence ID" value="KAJ8684729.1"/>
    <property type="molecule type" value="Genomic_DNA"/>
</dbReference>
<organism evidence="1 2">
    <name type="scientific">Eretmocerus hayati</name>
    <dbReference type="NCBI Taxonomy" id="131215"/>
    <lineage>
        <taxon>Eukaryota</taxon>
        <taxon>Metazoa</taxon>
        <taxon>Ecdysozoa</taxon>
        <taxon>Arthropoda</taxon>
        <taxon>Hexapoda</taxon>
        <taxon>Insecta</taxon>
        <taxon>Pterygota</taxon>
        <taxon>Neoptera</taxon>
        <taxon>Endopterygota</taxon>
        <taxon>Hymenoptera</taxon>
        <taxon>Apocrita</taxon>
        <taxon>Proctotrupomorpha</taxon>
        <taxon>Chalcidoidea</taxon>
        <taxon>Aphelinidae</taxon>
        <taxon>Aphelininae</taxon>
        <taxon>Eretmocerus</taxon>
    </lineage>
</organism>
<evidence type="ECO:0000313" key="2">
    <source>
        <dbReference type="Proteomes" id="UP001239111"/>
    </source>
</evidence>
<protein>
    <submittedName>
        <fullName evidence="1">Uncharacterized protein</fullName>
    </submittedName>
</protein>
<accession>A0ACC2PMC1</accession>
<evidence type="ECO:0000313" key="1">
    <source>
        <dbReference type="EMBL" id="KAJ8684729.1"/>
    </source>
</evidence>
<gene>
    <name evidence="1" type="ORF">QAD02_020522</name>
</gene>
<reference evidence="1" key="1">
    <citation type="submission" date="2023-04" db="EMBL/GenBank/DDBJ databases">
        <title>A chromosome-level genome assembly of the parasitoid wasp Eretmocerus hayati.</title>
        <authorList>
            <person name="Zhong Y."/>
            <person name="Liu S."/>
            <person name="Liu Y."/>
        </authorList>
    </citation>
    <scope>NUCLEOTIDE SEQUENCE</scope>
    <source>
        <strain evidence="1">ZJU_SS_LIU_2023</strain>
    </source>
</reference>
<keyword evidence="2" id="KW-1185">Reference proteome</keyword>
<proteinExistence type="predicted"/>